<feature type="transmembrane region" description="Helical" evidence="2">
    <location>
        <begin position="67"/>
        <end position="87"/>
    </location>
</feature>
<feature type="transmembrane region" description="Helical" evidence="2">
    <location>
        <begin position="108"/>
        <end position="129"/>
    </location>
</feature>
<dbReference type="Proteomes" id="UP000216867">
    <property type="component" value="Unassembled WGS sequence"/>
</dbReference>
<evidence type="ECO:0000256" key="1">
    <source>
        <dbReference type="SAM" id="MobiDB-lite"/>
    </source>
</evidence>
<feature type="region of interest" description="Disordered" evidence="1">
    <location>
        <begin position="559"/>
        <end position="604"/>
    </location>
</feature>
<keyword evidence="2" id="KW-0472">Membrane</keyword>
<dbReference type="InterPro" id="IPR002656">
    <property type="entry name" value="Acyl_transf_3_dom"/>
</dbReference>
<feature type="transmembrane region" description="Helical" evidence="2">
    <location>
        <begin position="26"/>
        <end position="47"/>
    </location>
</feature>
<feature type="transmembrane region" description="Helical" evidence="2">
    <location>
        <begin position="361"/>
        <end position="380"/>
    </location>
</feature>
<sequence length="642" mass="66763">MSLTLVPPSDAAVASGSTGRDRALDLVRFACLVVVVVLHAMMSSAVLGPGGEVVPTVALTGTTGFAIASWGFQIMPLFFLIGGFAALQQWRRTAARGGTWADYLRVRLRRLVAPVTVLVLGAGAALAVASEFGLPEGLLAEASRRIGQPLWFLAVYVGLTSLVPLAVRFHDRSPRRSLLALAGAVAAVDALVALTGMTGFGYLNLLFVWPLVQQLGFVYADLRGRPIHVGRVVGVLIAVLALLVWLVVEGIYSPDMLVNLNPPTGALVLLGVAQMCVLRLVHDRLAAAVTGVAVWERVIAWGNRFGMHVYLWHMTVAIGIIGLLGALAGTLAGDAAGFGTWLSTLVLPEIGSPWWWATRPVWVLAVVAGGVLLATGMAKVEAPGEQRSARWGRAVVGLARGRWAPVAASERNRACAAVGLAVLGVAVPLLVGIAPLVWTLVSGAALVLSLLLAAGLGERQPDSAFDETGERLGDGAPSFEEPEFLMEGLLLGAAVADDGTVVGAELAVVEDDLRRHRHGGGLRGMPGAVDGIGEDEAGVLLDAEVDRVDVRGEGLSVLAHSGDERPAGAEVERVDAEDERGGDPPLDELRRVGPRGPDGLARGADDAFDHEVAVGVDAGVEVGVGPEAEVRGRGHGVSLGCG</sequence>
<evidence type="ECO:0000313" key="4">
    <source>
        <dbReference type="EMBL" id="PAK96923.1"/>
    </source>
</evidence>
<dbReference type="Pfam" id="PF01757">
    <property type="entry name" value="Acyl_transf_3"/>
    <property type="match status" value="1"/>
</dbReference>
<comment type="caution">
    <text evidence="4">The sequence shown here is derived from an EMBL/GenBank/DDBJ whole genome shotgun (WGS) entry which is preliminary data.</text>
</comment>
<feature type="transmembrane region" description="Helical" evidence="2">
    <location>
        <begin position="414"/>
        <end position="431"/>
    </location>
</feature>
<protein>
    <recommendedName>
        <fullName evidence="3">Acyltransferase 3 domain-containing protein</fullName>
    </recommendedName>
</protein>
<dbReference type="EMBL" id="NCWY01000002">
    <property type="protein sequence ID" value="PAK96923.1"/>
    <property type="molecule type" value="Genomic_DNA"/>
</dbReference>
<feature type="compositionally biased region" description="Basic and acidic residues" evidence="1">
    <location>
        <begin position="561"/>
        <end position="591"/>
    </location>
</feature>
<keyword evidence="2" id="KW-0812">Transmembrane</keyword>
<gene>
    <name evidence="4" type="ORF">B8X04_03200</name>
</gene>
<dbReference type="GO" id="GO:0016747">
    <property type="term" value="F:acyltransferase activity, transferring groups other than amino-acyl groups"/>
    <property type="evidence" value="ECO:0007669"/>
    <property type="project" value="InterPro"/>
</dbReference>
<feature type="transmembrane region" description="Helical" evidence="2">
    <location>
        <begin position="309"/>
        <end position="332"/>
    </location>
</feature>
<evidence type="ECO:0000256" key="2">
    <source>
        <dbReference type="SAM" id="Phobius"/>
    </source>
</evidence>
<evidence type="ECO:0000259" key="3">
    <source>
        <dbReference type="Pfam" id="PF01757"/>
    </source>
</evidence>
<dbReference type="AlphaFoldDB" id="A0A269ZGM0"/>
<feature type="domain" description="Acyltransferase 3" evidence="3">
    <location>
        <begin position="22"/>
        <end position="374"/>
    </location>
</feature>
<accession>A0A269ZGM0</accession>
<reference evidence="4 5" key="1">
    <citation type="submission" date="2017-04" db="EMBL/GenBank/DDBJ databases">
        <title>Kefir bacterial isolates.</title>
        <authorList>
            <person name="Kim Y."/>
            <person name="Blasche S."/>
            <person name="Patil K.R."/>
        </authorList>
    </citation>
    <scope>NUCLEOTIDE SEQUENCE [LARGE SCALE GENOMIC DNA]</scope>
    <source>
        <strain evidence="4 5">OG2</strain>
    </source>
</reference>
<feature type="transmembrane region" description="Helical" evidence="2">
    <location>
        <begin position="149"/>
        <end position="166"/>
    </location>
</feature>
<feature type="transmembrane region" description="Helical" evidence="2">
    <location>
        <begin position="232"/>
        <end position="252"/>
    </location>
</feature>
<organism evidence="4 5">
    <name type="scientific">Brevibacterium casei</name>
    <dbReference type="NCBI Taxonomy" id="33889"/>
    <lineage>
        <taxon>Bacteria</taxon>
        <taxon>Bacillati</taxon>
        <taxon>Actinomycetota</taxon>
        <taxon>Actinomycetes</taxon>
        <taxon>Micrococcales</taxon>
        <taxon>Brevibacteriaceae</taxon>
        <taxon>Brevibacterium</taxon>
    </lineage>
</organism>
<keyword evidence="2" id="KW-1133">Transmembrane helix</keyword>
<name>A0A269ZGM0_9MICO</name>
<evidence type="ECO:0000313" key="5">
    <source>
        <dbReference type="Proteomes" id="UP000216867"/>
    </source>
</evidence>
<proteinExistence type="predicted"/>